<sequence length="137" mass="15469">MQYLLSLIFLSYLFIIQAGKLPEVVLYEGDECVTADYDGKCTLEKQCPHLEATMTRNGLYARDVGHCGYTVYEEIICCPTDTSQHPLSKKYFGENQVRRSITLIITTTTIIQAEKIGDDLIFSNFSRAINTQSIISI</sequence>
<dbReference type="GeneID" id="101459346"/>
<name>W8C8L0_CERCA</name>
<feature type="domain" description="Clip" evidence="4">
    <location>
        <begin position="32"/>
        <end position="79"/>
    </location>
</feature>
<dbReference type="AlphaFoldDB" id="W8C8L0"/>
<protein>
    <recommendedName>
        <fullName evidence="4">Clip domain-containing protein</fullName>
    </recommendedName>
</protein>
<feature type="signal peptide" evidence="3">
    <location>
        <begin position="1"/>
        <end position="18"/>
    </location>
</feature>
<dbReference type="OrthoDB" id="7965006at2759"/>
<evidence type="ECO:0000259" key="4">
    <source>
        <dbReference type="SMART" id="SM00680"/>
    </source>
</evidence>
<keyword evidence="1 3" id="KW-0732">Signal</keyword>
<feature type="chain" id="PRO_5004906891" description="Clip domain-containing protein" evidence="3">
    <location>
        <begin position="19"/>
        <end position="137"/>
    </location>
</feature>
<evidence type="ECO:0000256" key="3">
    <source>
        <dbReference type="SAM" id="SignalP"/>
    </source>
</evidence>
<reference evidence="5" key="1">
    <citation type="submission" date="2013-07" db="EMBL/GenBank/DDBJ databases">
        <authorList>
            <person name="Geib S."/>
        </authorList>
    </citation>
    <scope>NUCLEOTIDE SEQUENCE</scope>
</reference>
<dbReference type="KEGG" id="ccat:101459346"/>
<reference evidence="5" key="2">
    <citation type="journal article" date="2014" name="BMC Genomics">
        <title>A genomic perspective to assessing quality of mass-reared SIT flies used in Mediterranean fruit fly (Ceratitis capitata) eradication in California.</title>
        <authorList>
            <person name="Calla B."/>
            <person name="Hall B."/>
            <person name="Hou S."/>
            <person name="Geib S.M."/>
        </authorList>
    </citation>
    <scope>NUCLEOTIDE SEQUENCE</scope>
</reference>
<evidence type="ECO:0000313" key="5">
    <source>
        <dbReference type="EMBL" id="JAC03597.1"/>
    </source>
</evidence>
<dbReference type="RefSeq" id="XP_004527328.1">
    <property type="nucleotide sequence ID" value="XM_004527271.3"/>
</dbReference>
<dbReference type="InterPro" id="IPR022700">
    <property type="entry name" value="CLIP"/>
</dbReference>
<accession>W8C8L0</accession>
<organism evidence="5">
    <name type="scientific">Ceratitis capitata</name>
    <name type="common">Mediterranean fruit fly</name>
    <name type="synonym">Tephritis capitata</name>
    <dbReference type="NCBI Taxonomy" id="7213"/>
    <lineage>
        <taxon>Eukaryota</taxon>
        <taxon>Metazoa</taxon>
        <taxon>Ecdysozoa</taxon>
        <taxon>Arthropoda</taxon>
        <taxon>Hexapoda</taxon>
        <taxon>Insecta</taxon>
        <taxon>Pterygota</taxon>
        <taxon>Neoptera</taxon>
        <taxon>Endopterygota</taxon>
        <taxon>Diptera</taxon>
        <taxon>Brachycera</taxon>
        <taxon>Muscomorpha</taxon>
        <taxon>Tephritoidea</taxon>
        <taxon>Tephritidae</taxon>
        <taxon>Ceratitis</taxon>
        <taxon>Ceratitis</taxon>
    </lineage>
</organism>
<dbReference type="EMBL" id="GAMC01002959">
    <property type="protein sequence ID" value="JAC03597.1"/>
    <property type="molecule type" value="mRNA"/>
</dbReference>
<dbReference type="SMART" id="SM00680">
    <property type="entry name" value="CLIP"/>
    <property type="match status" value="1"/>
</dbReference>
<keyword evidence="2" id="KW-1015">Disulfide bond</keyword>
<proteinExistence type="evidence at transcript level"/>
<evidence type="ECO:0000256" key="1">
    <source>
        <dbReference type="ARBA" id="ARBA00022729"/>
    </source>
</evidence>
<evidence type="ECO:0000256" key="2">
    <source>
        <dbReference type="ARBA" id="ARBA00023157"/>
    </source>
</evidence>